<dbReference type="PANTHER" id="PTHR10169:SF38">
    <property type="entry name" value="DNA TOPOISOMERASE 2"/>
    <property type="match status" value="1"/>
</dbReference>
<dbReference type="GO" id="GO:0000819">
    <property type="term" value="P:sister chromatid segregation"/>
    <property type="evidence" value="ECO:0007669"/>
    <property type="project" value="TreeGrafter"/>
</dbReference>
<evidence type="ECO:0000256" key="4">
    <source>
        <dbReference type="ARBA" id="ARBA00023029"/>
    </source>
</evidence>
<evidence type="ECO:0000313" key="7">
    <source>
        <dbReference type="EMBL" id="ADY45512.1"/>
    </source>
</evidence>
<dbReference type="GO" id="GO:0003918">
    <property type="term" value="F:DNA topoisomerase type II (double strand cut, ATP-hydrolyzing) activity"/>
    <property type="evidence" value="ECO:0007669"/>
    <property type="project" value="UniProtKB-EC"/>
</dbReference>
<protein>
    <recommendedName>
        <fullName evidence="3">DNA topoisomerase (ATP-hydrolyzing)</fullName>
        <ecNumber evidence="3">5.6.2.2</ecNumber>
    </recommendedName>
</protein>
<dbReference type="InterPro" id="IPR050634">
    <property type="entry name" value="DNA_Topoisomerase_II"/>
</dbReference>
<dbReference type="GO" id="GO:0003677">
    <property type="term" value="F:DNA binding"/>
    <property type="evidence" value="ECO:0007669"/>
    <property type="project" value="UniProtKB-KW"/>
</dbReference>
<evidence type="ECO:0000256" key="3">
    <source>
        <dbReference type="ARBA" id="ARBA00012895"/>
    </source>
</evidence>
<organism evidence="7">
    <name type="scientific">Ascaris suum</name>
    <name type="common">Pig roundworm</name>
    <name type="synonym">Ascaris lumbricoides</name>
    <dbReference type="NCBI Taxonomy" id="6253"/>
    <lineage>
        <taxon>Eukaryota</taxon>
        <taxon>Metazoa</taxon>
        <taxon>Ecdysozoa</taxon>
        <taxon>Nematoda</taxon>
        <taxon>Chromadorea</taxon>
        <taxon>Rhabditida</taxon>
        <taxon>Spirurina</taxon>
        <taxon>Ascaridomorpha</taxon>
        <taxon>Ascaridoidea</taxon>
        <taxon>Ascarididae</taxon>
        <taxon>Ascaris</taxon>
    </lineage>
</organism>
<dbReference type="SUPFAM" id="SSF55874">
    <property type="entry name" value="ATPase domain of HSP90 chaperone/DNA topoisomerase II/histidine kinase"/>
    <property type="match status" value="1"/>
</dbReference>
<evidence type="ECO:0000256" key="5">
    <source>
        <dbReference type="ARBA" id="ARBA00023125"/>
    </source>
</evidence>
<dbReference type="PRINTS" id="PR00418">
    <property type="entry name" value="TPI2FAMILY"/>
</dbReference>
<evidence type="ECO:0000256" key="6">
    <source>
        <dbReference type="ARBA" id="ARBA00023235"/>
    </source>
</evidence>
<dbReference type="GO" id="GO:0005634">
    <property type="term" value="C:nucleus"/>
    <property type="evidence" value="ECO:0007669"/>
    <property type="project" value="TreeGrafter"/>
</dbReference>
<proteinExistence type="evidence at transcript level"/>
<dbReference type="PANTHER" id="PTHR10169">
    <property type="entry name" value="DNA TOPOISOMERASE/GYRASE"/>
    <property type="match status" value="1"/>
</dbReference>
<name>F1L5V8_ASCSU</name>
<comment type="cofactor">
    <cofactor evidence="2">
        <name>Mg(2+)</name>
        <dbReference type="ChEBI" id="CHEBI:18420"/>
    </cofactor>
</comment>
<keyword evidence="4" id="KW-0799">Topoisomerase</keyword>
<dbReference type="EC" id="5.6.2.2" evidence="3"/>
<dbReference type="GO" id="GO:0000712">
    <property type="term" value="P:resolution of meiotic recombination intermediates"/>
    <property type="evidence" value="ECO:0007669"/>
    <property type="project" value="TreeGrafter"/>
</dbReference>
<evidence type="ECO:0000256" key="1">
    <source>
        <dbReference type="ARBA" id="ARBA00000185"/>
    </source>
</evidence>
<dbReference type="InterPro" id="IPR036890">
    <property type="entry name" value="HATPase_C_sf"/>
</dbReference>
<sequence>MIKHELSYVPALLKIFDELLVNAADNKQRDPKMTAIRVDIDANSNEISIWNDGEGIPGWRCILKRVYMYRLLFLELLTSSNYDDSEIKIIGGRNGFSARNYAIFLAKNSPWRHLHHILDVTSNRRGE</sequence>
<keyword evidence="5" id="KW-0238">DNA-binding</keyword>
<comment type="catalytic activity">
    <reaction evidence="1">
        <text>ATP-dependent breakage, passage and rejoining of double-stranded DNA.</text>
        <dbReference type="EC" id="5.6.2.2"/>
    </reaction>
</comment>
<evidence type="ECO:0000256" key="2">
    <source>
        <dbReference type="ARBA" id="ARBA00001946"/>
    </source>
</evidence>
<reference evidence="7" key="1">
    <citation type="journal article" date="2011" name="Genome Res.">
        <title>Deep small RNA sequencing from the nematode Ascaris reveals conservation, functional diversification, and novel developmental profiles.</title>
        <authorList>
            <person name="Wang J."/>
            <person name="Czech B."/>
            <person name="Crunk A."/>
            <person name="Wallace A."/>
            <person name="Mitreva M."/>
            <person name="Hannon G.J."/>
            <person name="Davis R.E."/>
        </authorList>
    </citation>
    <scope>NUCLEOTIDE SEQUENCE</scope>
</reference>
<dbReference type="AlphaFoldDB" id="F1L5V8"/>
<keyword evidence="6 7" id="KW-0413">Isomerase</keyword>
<dbReference type="EMBL" id="JI171997">
    <property type="protein sequence ID" value="ADY45512.1"/>
    <property type="molecule type" value="mRNA"/>
</dbReference>
<dbReference type="Gene3D" id="3.30.565.10">
    <property type="entry name" value="Histidine kinase-like ATPase, C-terminal domain"/>
    <property type="match status" value="1"/>
</dbReference>
<accession>F1L5V8</accession>